<dbReference type="AlphaFoldDB" id="A0AAX2J6V3"/>
<sequence>MNSYNMNIPSNVYGGFGSIEHIETILNKEKVSNVIVFTDKGVRGSSFFSAIIEKVENTKVNYNIIDDLATEPSYHDVEKVMEELDKYKSDFIIAVGGGSVMDIAKLCSILKDASYSVKDLLKNPSQGSKQIKSLMIPTTCGTGSEATCNSIVAVPEEGLKVGIVNNSLIPDYVILDPTMIEKLPKKLIASTGVDALAHCVECLTSKKANPFSDLYALAGGELIFNNIRKAYLNPDDMEAKTNMLMGAFYGGIAITSSGTTAVHALSYPLGGKYHIPHGISNAIMMSPVMEFNKDACLEQFSRMCDRLRPDMSKNTSEEKAQYIIDEIKNIVEVTEIPVNLKEFGVTMNDLDFLVDAGSKVTRLLSNNLKELSLDDIKNIYLKVLN</sequence>
<dbReference type="GO" id="GO:0046872">
    <property type="term" value="F:metal ion binding"/>
    <property type="evidence" value="ECO:0007669"/>
    <property type="project" value="InterPro"/>
</dbReference>
<dbReference type="Gene3D" id="3.40.50.1970">
    <property type="match status" value="1"/>
</dbReference>
<keyword evidence="1 4" id="KW-0560">Oxidoreductase</keyword>
<dbReference type="Pfam" id="PF00465">
    <property type="entry name" value="Fe-ADH"/>
    <property type="match status" value="1"/>
</dbReference>
<dbReference type="SUPFAM" id="SSF56796">
    <property type="entry name" value="Dehydroquinate synthase-like"/>
    <property type="match status" value="1"/>
</dbReference>
<reference evidence="4 5" key="1">
    <citation type="submission" date="2018-06" db="EMBL/GenBank/DDBJ databases">
        <authorList>
            <consortium name="Pathogen Informatics"/>
            <person name="Doyle S."/>
        </authorList>
    </citation>
    <scope>NUCLEOTIDE SEQUENCE [LARGE SCALE GENOMIC DNA]</scope>
    <source>
        <strain evidence="4 5">NCTC12112</strain>
    </source>
</reference>
<dbReference type="PROSITE" id="PS00913">
    <property type="entry name" value="ADH_IRON_1"/>
    <property type="match status" value="1"/>
</dbReference>
<evidence type="ECO:0000313" key="4">
    <source>
        <dbReference type="EMBL" id="SQJ00030.1"/>
    </source>
</evidence>
<accession>A0AAX2J6V3</accession>
<proteinExistence type="predicted"/>
<dbReference type="GO" id="GO:0004022">
    <property type="term" value="F:alcohol dehydrogenase (NAD+) activity"/>
    <property type="evidence" value="ECO:0007669"/>
    <property type="project" value="UniProtKB-EC"/>
</dbReference>
<evidence type="ECO:0000259" key="3">
    <source>
        <dbReference type="Pfam" id="PF25137"/>
    </source>
</evidence>
<dbReference type="Proteomes" id="UP000249008">
    <property type="component" value="Chromosome 1"/>
</dbReference>
<feature type="domain" description="Alcohol dehydrogenase iron-type/glycerol dehydrogenase GldA" evidence="2">
    <location>
        <begin position="9"/>
        <end position="177"/>
    </location>
</feature>
<dbReference type="PANTHER" id="PTHR11496">
    <property type="entry name" value="ALCOHOL DEHYDROGENASE"/>
    <property type="match status" value="1"/>
</dbReference>
<evidence type="ECO:0000259" key="2">
    <source>
        <dbReference type="Pfam" id="PF00465"/>
    </source>
</evidence>
<dbReference type="CDD" id="cd08551">
    <property type="entry name" value="Fe-ADH"/>
    <property type="match status" value="1"/>
</dbReference>
<dbReference type="Gene3D" id="1.20.1090.10">
    <property type="entry name" value="Dehydroquinate synthase-like - alpha domain"/>
    <property type="match status" value="1"/>
</dbReference>
<gene>
    <name evidence="4" type="primary">gbsB</name>
    <name evidence="4" type="ORF">NCTC12112_00385</name>
</gene>
<feature type="domain" description="Fe-containing alcohol dehydrogenase-like C-terminal" evidence="3">
    <location>
        <begin position="189"/>
        <end position="382"/>
    </location>
</feature>
<dbReference type="InterPro" id="IPR056798">
    <property type="entry name" value="ADH_Fe_C"/>
</dbReference>
<name>A0AAX2J6V3_9FUSO</name>
<dbReference type="RefSeq" id="WP_005979292.1">
    <property type="nucleotide sequence ID" value="NZ_CABKNW010000004.1"/>
</dbReference>
<evidence type="ECO:0000313" key="5">
    <source>
        <dbReference type="Proteomes" id="UP000249008"/>
    </source>
</evidence>
<dbReference type="PANTHER" id="PTHR11496:SF83">
    <property type="entry name" value="HYDROXYACID-OXOACID TRANSHYDROGENASE, MITOCHONDRIAL"/>
    <property type="match status" value="1"/>
</dbReference>
<dbReference type="EC" id="1.1.1.1" evidence="4"/>
<dbReference type="EMBL" id="LS483487">
    <property type="protein sequence ID" value="SQJ00030.1"/>
    <property type="molecule type" value="Genomic_DNA"/>
</dbReference>
<dbReference type="GeneID" id="78454980"/>
<protein>
    <submittedName>
        <fullName evidence="4">Alcohol dehydrogenase</fullName>
        <ecNumber evidence="4">1.1.1.1</ecNumber>
    </submittedName>
</protein>
<dbReference type="InterPro" id="IPR018211">
    <property type="entry name" value="ADH_Fe_CS"/>
</dbReference>
<dbReference type="FunFam" id="3.40.50.1970:FF:000003">
    <property type="entry name" value="Alcohol dehydrogenase, iron-containing"/>
    <property type="match status" value="1"/>
</dbReference>
<evidence type="ECO:0000256" key="1">
    <source>
        <dbReference type="ARBA" id="ARBA00023002"/>
    </source>
</evidence>
<dbReference type="InterPro" id="IPR039697">
    <property type="entry name" value="Alcohol_dehydrogenase_Fe"/>
</dbReference>
<dbReference type="Pfam" id="PF25137">
    <property type="entry name" value="ADH_Fe_C"/>
    <property type="match status" value="1"/>
</dbReference>
<dbReference type="InterPro" id="IPR001670">
    <property type="entry name" value="ADH_Fe/GldA"/>
</dbReference>
<dbReference type="KEGG" id="ful:C4N20_09170"/>
<organism evidence="4 5">
    <name type="scientific">Fusobacterium ulcerans</name>
    <dbReference type="NCBI Taxonomy" id="861"/>
    <lineage>
        <taxon>Bacteria</taxon>
        <taxon>Fusobacteriati</taxon>
        <taxon>Fusobacteriota</taxon>
        <taxon>Fusobacteriia</taxon>
        <taxon>Fusobacteriales</taxon>
        <taxon>Fusobacteriaceae</taxon>
        <taxon>Fusobacterium</taxon>
    </lineage>
</organism>